<reference evidence="7 8" key="1">
    <citation type="submission" date="2017-04" db="EMBL/GenBank/DDBJ databases">
        <authorList>
            <person name="Afonso C.L."/>
            <person name="Miller P.J."/>
            <person name="Scott M.A."/>
            <person name="Spackman E."/>
            <person name="Goraichik I."/>
            <person name="Dimitrov K.M."/>
            <person name="Suarez D.L."/>
            <person name="Swayne D.E."/>
        </authorList>
    </citation>
    <scope>NUCLEOTIDE SEQUENCE [LARGE SCALE GENOMIC DNA]</scope>
    <source>
        <strain evidence="7 8">DSM 19625</strain>
    </source>
</reference>
<accession>A0A1W2EZU3</accession>
<dbReference type="AlphaFoldDB" id="A0A1W2EZU3"/>
<feature type="domain" description="Secretin/TonB short N-terminal" evidence="6">
    <location>
        <begin position="68"/>
        <end position="119"/>
    </location>
</feature>
<keyword evidence="5" id="KW-0812">Transmembrane</keyword>
<dbReference type="SMART" id="SM00965">
    <property type="entry name" value="STN"/>
    <property type="match status" value="1"/>
</dbReference>
<evidence type="ECO:0000313" key="8">
    <source>
        <dbReference type="Proteomes" id="UP000192678"/>
    </source>
</evidence>
<keyword evidence="8" id="KW-1185">Reference proteome</keyword>
<dbReference type="Gene3D" id="2.60.40.1120">
    <property type="entry name" value="Carboxypeptidase-like, regulatory domain"/>
    <property type="match status" value="1"/>
</dbReference>
<organism evidence="7 8">
    <name type="scientific">Pedobacter nyackensis</name>
    <dbReference type="NCBI Taxonomy" id="475255"/>
    <lineage>
        <taxon>Bacteria</taxon>
        <taxon>Pseudomonadati</taxon>
        <taxon>Bacteroidota</taxon>
        <taxon>Sphingobacteriia</taxon>
        <taxon>Sphingobacteriales</taxon>
        <taxon>Sphingobacteriaceae</taxon>
        <taxon>Pedobacter</taxon>
    </lineage>
</organism>
<dbReference type="GO" id="GO:0009279">
    <property type="term" value="C:cell outer membrane"/>
    <property type="evidence" value="ECO:0007669"/>
    <property type="project" value="UniProtKB-SubCell"/>
</dbReference>
<name>A0A1W2EZU3_9SPHI</name>
<dbReference type="NCBIfam" id="TIGR04057">
    <property type="entry name" value="SusC_RagA_signa"/>
    <property type="match status" value="1"/>
</dbReference>
<evidence type="ECO:0000256" key="5">
    <source>
        <dbReference type="PROSITE-ProRule" id="PRU01360"/>
    </source>
</evidence>
<keyword evidence="1 5" id="KW-0813">Transport</keyword>
<keyword evidence="2" id="KW-0732">Signal</keyword>
<keyword evidence="4 5" id="KW-0998">Cell outer membrane</keyword>
<dbReference type="InterPro" id="IPR012910">
    <property type="entry name" value="Plug_dom"/>
</dbReference>
<dbReference type="FunFam" id="2.170.130.10:FF:000003">
    <property type="entry name" value="SusC/RagA family TonB-linked outer membrane protein"/>
    <property type="match status" value="1"/>
</dbReference>
<dbReference type="GO" id="GO:0044718">
    <property type="term" value="P:siderophore transmembrane transport"/>
    <property type="evidence" value="ECO:0007669"/>
    <property type="project" value="TreeGrafter"/>
</dbReference>
<dbReference type="InterPro" id="IPR037066">
    <property type="entry name" value="Plug_dom_sf"/>
</dbReference>
<gene>
    <name evidence="7" type="ORF">SAMN04488101_11830</name>
</gene>
<dbReference type="PANTHER" id="PTHR30069">
    <property type="entry name" value="TONB-DEPENDENT OUTER MEMBRANE RECEPTOR"/>
    <property type="match status" value="1"/>
</dbReference>
<dbReference type="Proteomes" id="UP000192678">
    <property type="component" value="Unassembled WGS sequence"/>
</dbReference>
<evidence type="ECO:0000256" key="2">
    <source>
        <dbReference type="ARBA" id="ARBA00022729"/>
    </source>
</evidence>
<keyword evidence="5" id="KW-1134">Transmembrane beta strand</keyword>
<dbReference type="GO" id="GO:0015344">
    <property type="term" value="F:siderophore uptake transmembrane transporter activity"/>
    <property type="evidence" value="ECO:0007669"/>
    <property type="project" value="TreeGrafter"/>
</dbReference>
<dbReference type="Pfam" id="PF13715">
    <property type="entry name" value="CarbopepD_reg_2"/>
    <property type="match status" value="1"/>
</dbReference>
<keyword evidence="3 5" id="KW-0472">Membrane</keyword>
<dbReference type="InterPro" id="IPR011662">
    <property type="entry name" value="Secretin/TonB_short_N"/>
</dbReference>
<dbReference type="Pfam" id="PF07715">
    <property type="entry name" value="Plug"/>
    <property type="match status" value="1"/>
</dbReference>
<dbReference type="NCBIfam" id="TIGR04056">
    <property type="entry name" value="OMP_RagA_SusC"/>
    <property type="match status" value="1"/>
</dbReference>
<dbReference type="SUPFAM" id="SSF56935">
    <property type="entry name" value="Porins"/>
    <property type="match status" value="1"/>
</dbReference>
<evidence type="ECO:0000256" key="4">
    <source>
        <dbReference type="ARBA" id="ARBA00023237"/>
    </source>
</evidence>
<sequence>MKFYDSNSYRASYVNEKTLLIMKLTAILLFALIFQVRASGYAQKTVTINERNASLEKVLEKIGDQSGYDIFFNALLIGKANQVSIKVKDMPLLEVLMKCFANQPLTYTVEGSAIIIKDKQLLERNQMPKALFGNIRGRVIDEKNEGVPGATIRVKGSTSAVITDPNGYFEIKNVKADDIIQVAFIGYAAQEVRVNLKTEMLIQIIAEAGSLNEVVVSGFGQTQRKISVTAAISTVQTKELKQSPVSNLSNALAGRLPGLTTIQSSGIPGADASTIYIRGIGTYGASRGPLIVIDGLPRGDANFGDIDVNEVASISILKDAASTSLYGIQGANGVILVTTKRGTVQKTQIQFNGQYGVQTPQRLPERFSSFQKATLDNAGSVNDGTNPIWTAKEIELFQNQTDPYTYPDVNWYDVIFKSTTPQQQYNVNMNGGNSSVKYFVSLGYLNQGTLFKGAEDNKYGVSQKYDRYNFRSNIDIAATDMMNVRVDLASRIEQRTGPGPGYATVFSYVNLMQNYTTPVYNPNGTYGAGRINANDIGNPLGTINDSGYYDNFWNSTNGTIEVNHKLDFITKGFSAKGLYTFENYAAINYSQTQKFDAFRYRKDPVTGLETYIPFSQKTSLAKTYSTSANRYYYYNLQLQYDRSFGKNSFSGLTLFNRNYTSVANDLPKAYEGFVGRVAYNYDSKYFAEVNVGYNGSENFPKGNRYGFFPAVSAGWIVSAESWYSSKVINYLKIRGSFGYVGNDNIGGSRWLFISDYSRGGGFDFGTSPALSGGYNVNRTGNPNITWERAQKSNIGLETGFFNNAIKLEIDVFRENRSNILTTPQTIPTYLGIAGLSAINVGKVLNQGFEASLNFNKKAGQVNFFGYVNWTYNKNKILARDEPNLAFPYQALTGLPVGYQLGYISEGLFQDQNQINTAPKQSFAGVVKPGDIRYRDMNGDNIINESDRVAIQINNFPNNTIGASLGTSFKGIDLSVLVQGALSGKTYVPYLGPARVGDVWTPQTAATATYPLVHYSLAGGQNNSQISTFFIYSSDYLKLKNVELGYTFPKEMLSKIGINSLRIFANGLNLATWDKLPYKDYDPEQTANGTALYPTMKVYNFGVSMNF</sequence>
<evidence type="ECO:0000256" key="3">
    <source>
        <dbReference type="ARBA" id="ARBA00023136"/>
    </source>
</evidence>
<dbReference type="InterPro" id="IPR023996">
    <property type="entry name" value="TonB-dep_OMP_SusC/RagA"/>
</dbReference>
<comment type="subcellular location">
    <subcellularLocation>
        <location evidence="5">Cell outer membrane</location>
        <topology evidence="5">Multi-pass membrane protein</topology>
    </subcellularLocation>
</comment>
<dbReference type="PROSITE" id="PS52016">
    <property type="entry name" value="TONB_DEPENDENT_REC_3"/>
    <property type="match status" value="1"/>
</dbReference>
<dbReference type="PANTHER" id="PTHR30069:SF29">
    <property type="entry name" value="HEMOGLOBIN AND HEMOGLOBIN-HAPTOGLOBIN-BINDING PROTEIN 1-RELATED"/>
    <property type="match status" value="1"/>
</dbReference>
<dbReference type="SUPFAM" id="SSF49464">
    <property type="entry name" value="Carboxypeptidase regulatory domain-like"/>
    <property type="match status" value="1"/>
</dbReference>
<proteinExistence type="inferred from homology"/>
<dbReference type="EMBL" id="FWYB01000018">
    <property type="protein sequence ID" value="SMD15174.1"/>
    <property type="molecule type" value="Genomic_DNA"/>
</dbReference>
<dbReference type="InterPro" id="IPR023997">
    <property type="entry name" value="TonB-dep_OMP_SusC/RagA_CS"/>
</dbReference>
<protein>
    <submittedName>
        <fullName evidence="7">TonB-linked outer membrane protein, SusC/RagA family</fullName>
    </submittedName>
</protein>
<dbReference type="InterPro" id="IPR008969">
    <property type="entry name" value="CarboxyPept-like_regulatory"/>
</dbReference>
<dbReference type="RefSeq" id="WP_084291769.1">
    <property type="nucleotide sequence ID" value="NZ_FWYB01000018.1"/>
</dbReference>
<comment type="similarity">
    <text evidence="5">Belongs to the TonB-dependent receptor family.</text>
</comment>
<dbReference type="STRING" id="475255.SAMN04488101_11830"/>
<dbReference type="InterPro" id="IPR039426">
    <property type="entry name" value="TonB-dep_rcpt-like"/>
</dbReference>
<evidence type="ECO:0000256" key="1">
    <source>
        <dbReference type="ARBA" id="ARBA00022448"/>
    </source>
</evidence>
<evidence type="ECO:0000259" key="6">
    <source>
        <dbReference type="SMART" id="SM00965"/>
    </source>
</evidence>
<dbReference type="OrthoDB" id="9768177at2"/>
<dbReference type="Gene3D" id="2.170.130.10">
    <property type="entry name" value="TonB-dependent receptor, plug domain"/>
    <property type="match status" value="1"/>
</dbReference>
<evidence type="ECO:0000313" key="7">
    <source>
        <dbReference type="EMBL" id="SMD15174.1"/>
    </source>
</evidence>